<sequence length="1184" mass="132575">MKKILILIFTLLFSFIIRAQLSSLENYVYSKTYLDYNGASASKTAETVQYFDGLGRAKQVVNVKASPTGKDMVSHIEYDGFGRQVDSWLPAPMNTLNGAIQAGVKSSATTYYGDNFAFGHSNLEASPLDRVLSQIQPGTEWQAHPVTFNYDANVDGEVRKFTATFNYTTFESQLSLSPSYDSARLYKNTVTDEDGNTTIEYKNGQGQVLMVRKVVSATENADTYYVYNDYDQLAYVIPPLAVEAVKSLTTGTFPDVTLNNLCYQYKYDGRNRLVEKKLPGKDWEYMVYDKADRLIATQDANLRSYSKWLVTKYDTFGRVIYTGIMPLPNQTRAGLQAITNNFVITENKSAQGFTMSGMQIYYTNDLYNQIDTILSVNYYDTYPPSTPSFIPTVTNLPLLTDDLNLDINTKGLIVASYVKNIEDDNWTQNYNWYDQKGRAIGSHSINHLGGYTKTESELDFSGMAKMVVTKHKRLESDPERVITENFTYDHQNRLLTHTHQIDSNAVEYLAQNEYNELSQLKNKKVGGTSLGSGLQQVDYTYNIRGWMTKINNPNDLSGGDLFGYEIKYTNPENTSLSTGRFNGNIAEIDWKTSTNPNDNKRRYTYTYDRLNRLLQGLYSEPGSSLISNDYYNEQLTYDLNGNITTLKRFSKPFSGTTAEKIDDLIYDYIGNRLDKIRPPTGVLNNFSGYNALQNTFTYDLNGNMNKHLDKGITSIIYNYLDLPSNIINGAGKLSSQTNYTYRADGTKLRKNIITNTPTGASFAGTDYLDGFQYYYYVGQFIPLKPGGLQFVPTSEGYYDFTENKYIYNYSDHLGNVRLSYLHNGSSIEVLEESNYYPFGLKHEGYNALIGNPNYKYKYNGKELQESGMYDYGARFYMPDIGRWGVVDPLAEKMTRHSPYNYAFNNPIMFIDPDGRESLGWGLKGTQWEWHDKVTKDNYTTMGYSDFSDGYTNNEYPSSNGSKVTLGPGGPGDWSENKIYNEGQNNTFGMYYGQWFSQLNGNVSSFTSSSFDFTAVDYNAGLKNFNFEGLDTNFNIKLMNLKGGLSMPYLIGNNSSLQGYLEGTAAEARLSFATSTLSTYVAAKGLTGFLGANIQSNRYGGSAEIGAYAAFAEFEGNWTATSPGGRWGLSATGSIPVGATGAKGGGHVFYNPKNKSFSVGVSGTAAEGLGFGADIKVNIPNPFTY</sequence>
<dbReference type="InterPro" id="IPR022385">
    <property type="entry name" value="Rhs_assc_core"/>
</dbReference>
<gene>
    <name evidence="2" type="ORF">NCTC13532_02230</name>
</gene>
<proteinExistence type="predicted"/>
<evidence type="ECO:0000313" key="2">
    <source>
        <dbReference type="EMBL" id="SUX46675.1"/>
    </source>
</evidence>
<dbReference type="InterPro" id="IPR045619">
    <property type="entry name" value="DUF6443"/>
</dbReference>
<evidence type="ECO:0000313" key="3">
    <source>
        <dbReference type="Proteomes" id="UP000254282"/>
    </source>
</evidence>
<dbReference type="EMBL" id="UFVR01000004">
    <property type="protein sequence ID" value="SUX46675.1"/>
    <property type="molecule type" value="Genomic_DNA"/>
</dbReference>
<dbReference type="RefSeq" id="WP_115620336.1">
    <property type="nucleotide sequence ID" value="NZ_UFVR01000004.1"/>
</dbReference>
<dbReference type="Gene3D" id="2.180.10.10">
    <property type="entry name" value="RHS repeat-associated core"/>
    <property type="match status" value="1"/>
</dbReference>
<dbReference type="STRING" id="254.SAMN05421682_11052"/>
<dbReference type="PANTHER" id="PTHR32305:SF15">
    <property type="entry name" value="PROTEIN RHSA-RELATED"/>
    <property type="match status" value="1"/>
</dbReference>
<dbReference type="InterPro" id="IPR050708">
    <property type="entry name" value="T6SS_VgrG/RHS"/>
</dbReference>
<dbReference type="PANTHER" id="PTHR32305">
    <property type="match status" value="1"/>
</dbReference>
<dbReference type="AlphaFoldDB" id="A0A381FJG2"/>
<name>A0A381FJG2_9FLAO</name>
<dbReference type="NCBIfam" id="TIGR03696">
    <property type="entry name" value="Rhs_assc_core"/>
    <property type="match status" value="1"/>
</dbReference>
<evidence type="ECO:0000259" key="1">
    <source>
        <dbReference type="Pfam" id="PF20041"/>
    </source>
</evidence>
<protein>
    <submittedName>
        <fullName evidence="2">RHS repeat-associated core domain</fullName>
    </submittedName>
</protein>
<dbReference type="Proteomes" id="UP000254282">
    <property type="component" value="Unassembled WGS sequence"/>
</dbReference>
<feature type="domain" description="DUF6443" evidence="1">
    <location>
        <begin position="35"/>
        <end position="147"/>
    </location>
</feature>
<reference evidence="2 3" key="1">
    <citation type="submission" date="2018-06" db="EMBL/GenBank/DDBJ databases">
        <authorList>
            <consortium name="Pathogen Informatics"/>
            <person name="Doyle S."/>
        </authorList>
    </citation>
    <scope>NUCLEOTIDE SEQUENCE [LARGE SCALE GENOMIC DNA]</scope>
    <source>
        <strain evidence="2 3">NCTC13532</strain>
    </source>
</reference>
<accession>A0A381FJG2</accession>
<dbReference type="Pfam" id="PF20041">
    <property type="entry name" value="DUF6443"/>
    <property type="match status" value="1"/>
</dbReference>
<organism evidence="2 3">
    <name type="scientific">Chryseobacterium indoltheticum</name>
    <dbReference type="NCBI Taxonomy" id="254"/>
    <lineage>
        <taxon>Bacteria</taxon>
        <taxon>Pseudomonadati</taxon>
        <taxon>Bacteroidota</taxon>
        <taxon>Flavobacteriia</taxon>
        <taxon>Flavobacteriales</taxon>
        <taxon>Weeksellaceae</taxon>
        <taxon>Chryseobacterium group</taxon>
        <taxon>Chryseobacterium</taxon>
    </lineage>
</organism>